<dbReference type="GO" id="GO:0005737">
    <property type="term" value="C:cytoplasm"/>
    <property type="evidence" value="ECO:0007669"/>
    <property type="project" value="TreeGrafter"/>
</dbReference>
<keyword evidence="3" id="KW-1185">Reference proteome</keyword>
<dbReference type="PROSITE" id="PS50011">
    <property type="entry name" value="PROTEIN_KINASE_DOM"/>
    <property type="match status" value="1"/>
</dbReference>
<dbReference type="InterPro" id="IPR011009">
    <property type="entry name" value="Kinase-like_dom_sf"/>
</dbReference>
<evidence type="ECO:0000313" key="2">
    <source>
        <dbReference type="EMBL" id="RIB23380.1"/>
    </source>
</evidence>
<reference evidence="2 3" key="1">
    <citation type="submission" date="2018-06" db="EMBL/GenBank/DDBJ databases">
        <title>Comparative genomics reveals the genomic features of Rhizophagus irregularis, R. cerebriforme, R. diaphanum and Gigaspora rosea, and their symbiotic lifestyle signature.</title>
        <authorList>
            <person name="Morin E."/>
            <person name="San Clemente H."/>
            <person name="Chen E.C.H."/>
            <person name="De La Providencia I."/>
            <person name="Hainaut M."/>
            <person name="Kuo A."/>
            <person name="Kohler A."/>
            <person name="Murat C."/>
            <person name="Tang N."/>
            <person name="Roy S."/>
            <person name="Loubradou J."/>
            <person name="Henrissat B."/>
            <person name="Grigoriev I.V."/>
            <person name="Corradi N."/>
            <person name="Roux C."/>
            <person name="Martin F.M."/>
        </authorList>
    </citation>
    <scope>NUCLEOTIDE SEQUENCE [LARGE SCALE GENOMIC DNA]</scope>
    <source>
        <strain evidence="2 3">DAOM 194757</strain>
    </source>
</reference>
<dbReference type="InterPro" id="IPR000719">
    <property type="entry name" value="Prot_kinase_dom"/>
</dbReference>
<dbReference type="InterPro" id="IPR001245">
    <property type="entry name" value="Ser-Thr/Tyr_kinase_cat_dom"/>
</dbReference>
<keyword evidence="2" id="KW-0808">Transferase</keyword>
<evidence type="ECO:0000259" key="1">
    <source>
        <dbReference type="PROSITE" id="PS50011"/>
    </source>
</evidence>
<dbReference type="PANTHER" id="PTHR23257">
    <property type="entry name" value="SERINE-THREONINE PROTEIN KINASE"/>
    <property type="match status" value="1"/>
</dbReference>
<keyword evidence="2" id="KW-0418">Kinase</keyword>
<dbReference type="STRING" id="44941.A0A397VLM7"/>
<feature type="domain" description="Protein kinase" evidence="1">
    <location>
        <begin position="1"/>
        <end position="170"/>
    </location>
</feature>
<dbReference type="EMBL" id="QKWP01000265">
    <property type="protein sequence ID" value="RIB23380.1"/>
    <property type="molecule type" value="Genomic_DNA"/>
</dbReference>
<proteinExistence type="predicted"/>
<dbReference type="Gene3D" id="1.10.510.10">
    <property type="entry name" value="Transferase(Phosphotransferase) domain 1"/>
    <property type="match status" value="1"/>
</dbReference>
<dbReference type="InterPro" id="IPR050167">
    <property type="entry name" value="Ser_Thr_protein_kinase"/>
</dbReference>
<dbReference type="AlphaFoldDB" id="A0A397VLM7"/>
<organism evidence="2 3">
    <name type="scientific">Gigaspora rosea</name>
    <dbReference type="NCBI Taxonomy" id="44941"/>
    <lineage>
        <taxon>Eukaryota</taxon>
        <taxon>Fungi</taxon>
        <taxon>Fungi incertae sedis</taxon>
        <taxon>Mucoromycota</taxon>
        <taxon>Glomeromycotina</taxon>
        <taxon>Glomeromycetes</taxon>
        <taxon>Diversisporales</taxon>
        <taxon>Gigasporaceae</taxon>
        <taxon>Gigaspora</taxon>
    </lineage>
</organism>
<dbReference type="GO" id="GO:0005524">
    <property type="term" value="F:ATP binding"/>
    <property type="evidence" value="ECO:0007669"/>
    <property type="project" value="InterPro"/>
</dbReference>
<dbReference type="GO" id="GO:0007165">
    <property type="term" value="P:signal transduction"/>
    <property type="evidence" value="ECO:0007669"/>
    <property type="project" value="TreeGrafter"/>
</dbReference>
<dbReference type="OrthoDB" id="5809314at2759"/>
<dbReference type="GO" id="GO:0004672">
    <property type="term" value="F:protein kinase activity"/>
    <property type="evidence" value="ECO:0007669"/>
    <property type="project" value="InterPro"/>
</dbReference>
<dbReference type="SUPFAM" id="SSF56112">
    <property type="entry name" value="Protein kinase-like (PK-like)"/>
    <property type="match status" value="1"/>
</dbReference>
<gene>
    <name evidence="2" type="ORF">C2G38_2013969</name>
</gene>
<comment type="caution">
    <text evidence="2">The sequence shown here is derived from an EMBL/GenBank/DDBJ whole genome shotgun (WGS) entry which is preliminary data.</text>
</comment>
<name>A0A397VLM7_9GLOM</name>
<evidence type="ECO:0000313" key="3">
    <source>
        <dbReference type="Proteomes" id="UP000266673"/>
    </source>
</evidence>
<accession>A0A397VLM7</accession>
<dbReference type="Pfam" id="PF07714">
    <property type="entry name" value="PK_Tyr_Ser-Thr"/>
    <property type="match status" value="1"/>
</dbReference>
<dbReference type="Proteomes" id="UP000266673">
    <property type="component" value="Unassembled WGS sequence"/>
</dbReference>
<sequence>MTNKLKLLNCIASDLQIIHSLRLIHRDLHSGNILQDNLSNAYIADLGLTTSTNIDLKEADSVFGILPYIAPEVLEKTSYTTASDIYSFGMIMWEILYGIPIASFYNIVYNKLFGSELQRKIVLDELRPPIFAETYYVNLMKQCWDKEPERRPSATKIIQTISKWQSDEVILLELSESNEKFKQIMSIIQEVVGARSDETYNQPNTHGLMSGYKNASSSNEKLINDLFKNASSEEELALSFEEVLEEELFVLFKSIENMSLT</sequence>
<protein>
    <submittedName>
        <fullName evidence="2">Kinase-like domain-containing protein</fullName>
    </submittedName>
</protein>